<protein>
    <recommendedName>
        <fullName evidence="4">HAT C-terminal dimerisation domain-containing protein</fullName>
    </recommendedName>
</protein>
<sequence>MDFKNFGKKHTNRVTHRRNGESKAVCQQQKTNLRLYFEIFDIVACQLQSRIMFLPKLSFWNSLTVQSFQKFQKISWTNSSHSYNKLKAELRGLYTSKHFKAKSLGDIHSFLISNGLHNGLQDLPKLCELNMTIPATSSPVEHSFSALKTTKTFQRNSQGQECLSTLAMMSIEDLHLEMKADIAFIDKVTEEFCKKTQRIELCLR</sequence>
<evidence type="ECO:0000313" key="3">
    <source>
        <dbReference type="Proteomes" id="UP000502823"/>
    </source>
</evidence>
<evidence type="ECO:0008006" key="4">
    <source>
        <dbReference type="Google" id="ProtNLM"/>
    </source>
</evidence>
<dbReference type="OrthoDB" id="6611240at2759"/>
<dbReference type="InParanoid" id="A0A6L2PP31"/>
<comment type="caution">
    <text evidence="2">The sequence shown here is derived from an EMBL/GenBank/DDBJ whole genome shotgun (WGS) entry which is preliminary data.</text>
</comment>
<gene>
    <name evidence="2" type="ORF">Cfor_02695</name>
</gene>
<feature type="region of interest" description="Disordered" evidence="1">
    <location>
        <begin position="1"/>
        <end position="22"/>
    </location>
</feature>
<name>A0A6L2PP31_COPFO</name>
<evidence type="ECO:0000313" key="2">
    <source>
        <dbReference type="EMBL" id="GFG32298.1"/>
    </source>
</evidence>
<organism evidence="2 3">
    <name type="scientific">Coptotermes formosanus</name>
    <name type="common">Formosan subterranean termite</name>
    <dbReference type="NCBI Taxonomy" id="36987"/>
    <lineage>
        <taxon>Eukaryota</taxon>
        <taxon>Metazoa</taxon>
        <taxon>Ecdysozoa</taxon>
        <taxon>Arthropoda</taxon>
        <taxon>Hexapoda</taxon>
        <taxon>Insecta</taxon>
        <taxon>Pterygota</taxon>
        <taxon>Neoptera</taxon>
        <taxon>Polyneoptera</taxon>
        <taxon>Dictyoptera</taxon>
        <taxon>Blattodea</taxon>
        <taxon>Blattoidea</taxon>
        <taxon>Termitoidae</taxon>
        <taxon>Rhinotermitidae</taxon>
        <taxon>Coptotermes</taxon>
    </lineage>
</organism>
<keyword evidence="3" id="KW-1185">Reference proteome</keyword>
<accession>A0A6L2PP31</accession>
<reference evidence="3" key="1">
    <citation type="submission" date="2020-01" db="EMBL/GenBank/DDBJ databases">
        <title>Draft genome sequence of the Termite Coptotermes fromosanus.</title>
        <authorList>
            <person name="Itakura S."/>
            <person name="Yosikawa Y."/>
            <person name="Umezawa K."/>
        </authorList>
    </citation>
    <scope>NUCLEOTIDE SEQUENCE [LARGE SCALE GENOMIC DNA]</scope>
</reference>
<dbReference type="AlphaFoldDB" id="A0A6L2PP31"/>
<feature type="compositionally biased region" description="Basic residues" evidence="1">
    <location>
        <begin position="1"/>
        <end position="17"/>
    </location>
</feature>
<dbReference type="EMBL" id="BLKM01000358">
    <property type="protein sequence ID" value="GFG32298.1"/>
    <property type="molecule type" value="Genomic_DNA"/>
</dbReference>
<proteinExistence type="predicted"/>
<evidence type="ECO:0000256" key="1">
    <source>
        <dbReference type="SAM" id="MobiDB-lite"/>
    </source>
</evidence>
<dbReference type="Proteomes" id="UP000502823">
    <property type="component" value="Unassembled WGS sequence"/>
</dbReference>